<name>A0A1J8R887_9AGAM</name>
<organism evidence="2 3">
    <name type="scientific">Rhizopogon vesiculosus</name>
    <dbReference type="NCBI Taxonomy" id="180088"/>
    <lineage>
        <taxon>Eukaryota</taxon>
        <taxon>Fungi</taxon>
        <taxon>Dikarya</taxon>
        <taxon>Basidiomycota</taxon>
        <taxon>Agaricomycotina</taxon>
        <taxon>Agaricomycetes</taxon>
        <taxon>Agaricomycetidae</taxon>
        <taxon>Boletales</taxon>
        <taxon>Suillineae</taxon>
        <taxon>Rhizopogonaceae</taxon>
        <taxon>Rhizopogon</taxon>
    </lineage>
</organism>
<feature type="compositionally biased region" description="Polar residues" evidence="1">
    <location>
        <begin position="33"/>
        <end position="50"/>
    </location>
</feature>
<feature type="compositionally biased region" description="Basic and acidic residues" evidence="1">
    <location>
        <begin position="1"/>
        <end position="16"/>
    </location>
</feature>
<evidence type="ECO:0000313" key="2">
    <source>
        <dbReference type="EMBL" id="OJA17954.1"/>
    </source>
</evidence>
<sequence length="80" mass="8663">MARDRAERKKEMKTSDKPQVAFMRQWCAPKASASGTSHDAQPAGSLNSDAVKQLQPDGIAIDFAGYLSDESEDNSSDDSD</sequence>
<dbReference type="EMBL" id="LVVM01001727">
    <property type="protein sequence ID" value="OJA17954.1"/>
    <property type="molecule type" value="Genomic_DNA"/>
</dbReference>
<evidence type="ECO:0000313" key="3">
    <source>
        <dbReference type="Proteomes" id="UP000183567"/>
    </source>
</evidence>
<comment type="caution">
    <text evidence="2">The sequence shown here is derived from an EMBL/GenBank/DDBJ whole genome shotgun (WGS) entry which is preliminary data.</text>
</comment>
<dbReference type="Proteomes" id="UP000183567">
    <property type="component" value="Unassembled WGS sequence"/>
</dbReference>
<dbReference type="AlphaFoldDB" id="A0A1J8R887"/>
<gene>
    <name evidence="2" type="ORF">AZE42_14060</name>
</gene>
<evidence type="ECO:0000256" key="1">
    <source>
        <dbReference type="SAM" id="MobiDB-lite"/>
    </source>
</evidence>
<accession>A0A1J8R887</accession>
<protein>
    <submittedName>
        <fullName evidence="2">Uncharacterized protein</fullName>
    </submittedName>
</protein>
<reference evidence="2 3" key="1">
    <citation type="submission" date="2016-03" db="EMBL/GenBank/DDBJ databases">
        <title>Comparative genomics of the ectomycorrhizal sister species Rhizopogon vinicolor and Rhizopogon vesiculosus (Basidiomycota: Boletales) reveals a divergence of the mating type B locus.</title>
        <authorList>
            <person name="Mujic A.B."/>
            <person name="Kuo A."/>
            <person name="Tritt A."/>
            <person name="Lipzen A."/>
            <person name="Chen C."/>
            <person name="Johnson J."/>
            <person name="Sharma A."/>
            <person name="Barry K."/>
            <person name="Grigoriev I.V."/>
            <person name="Spatafora J.W."/>
        </authorList>
    </citation>
    <scope>NUCLEOTIDE SEQUENCE [LARGE SCALE GENOMIC DNA]</scope>
    <source>
        <strain evidence="2 3">AM-OR11-056</strain>
    </source>
</reference>
<feature type="region of interest" description="Disordered" evidence="1">
    <location>
        <begin position="1"/>
        <end position="53"/>
    </location>
</feature>
<keyword evidence="3" id="KW-1185">Reference proteome</keyword>
<proteinExistence type="predicted"/>